<proteinExistence type="inferred from homology"/>
<dbReference type="AlphaFoldDB" id="A0A5C1YJ27"/>
<dbReference type="InterPro" id="IPR036604">
    <property type="entry name" value="PurS-like_sf"/>
</dbReference>
<evidence type="ECO:0000256" key="4">
    <source>
        <dbReference type="ARBA" id="ARBA00022755"/>
    </source>
</evidence>
<dbReference type="SUPFAM" id="SSF82697">
    <property type="entry name" value="PurS-like"/>
    <property type="match status" value="1"/>
</dbReference>
<dbReference type="SUPFAM" id="SSF56112">
    <property type="entry name" value="Protein kinase-like (PK-like)"/>
    <property type="match status" value="1"/>
</dbReference>
<evidence type="ECO:0000313" key="10">
    <source>
        <dbReference type="Proteomes" id="UP000324678"/>
    </source>
</evidence>
<dbReference type="GO" id="GO:0005524">
    <property type="term" value="F:ATP binding"/>
    <property type="evidence" value="ECO:0007669"/>
    <property type="project" value="UniProtKB-UniRule"/>
</dbReference>
<comment type="similarity">
    <text evidence="6">Belongs to the PurS family.</text>
</comment>
<keyword evidence="1 6" id="KW-0963">Cytoplasm</keyword>
<dbReference type="PANTHER" id="PTHR34696">
    <property type="entry name" value="PHOSPHORIBOSYLFORMYLGLYCINAMIDINE SYNTHASE SUBUNIT PURS"/>
    <property type="match status" value="1"/>
</dbReference>
<dbReference type="InterPro" id="IPR011009">
    <property type="entry name" value="Kinase-like_dom_sf"/>
</dbReference>
<feature type="domain" description="Aminoglycoside phosphotransferase" evidence="8">
    <location>
        <begin position="110"/>
        <end position="169"/>
    </location>
</feature>
<dbReference type="OrthoDB" id="236897at2"/>
<dbReference type="EC" id="6.3.5.3" evidence="6"/>
<dbReference type="NCBIfam" id="TIGR00302">
    <property type="entry name" value="phosphoribosylformylglycinamidine synthase subunit PurS"/>
    <property type="match status" value="1"/>
</dbReference>
<evidence type="ECO:0000256" key="6">
    <source>
        <dbReference type="HAMAP-Rule" id="MF_01926"/>
    </source>
</evidence>
<comment type="subcellular location">
    <subcellularLocation>
        <location evidence="6">Cytoplasm</location>
    </subcellularLocation>
</comment>
<dbReference type="Gene3D" id="3.30.1280.10">
    <property type="entry name" value="Phosphoribosylformylglycinamidine synthase subunit PurS"/>
    <property type="match status" value="1"/>
</dbReference>
<comment type="subunit">
    <text evidence="6">Part of the FGAM synthase complex composed of 1 PurL, 1 PurQ and 2 PurS subunits.</text>
</comment>
<dbReference type="GO" id="GO:0004642">
    <property type="term" value="F:phosphoribosylformylglycinamidine synthase activity"/>
    <property type="evidence" value="ECO:0007669"/>
    <property type="project" value="UniProtKB-UniRule"/>
</dbReference>
<keyword evidence="3 6" id="KW-0547">Nucleotide-binding</keyword>
<gene>
    <name evidence="6 9" type="primary">purS</name>
    <name evidence="9" type="ORF">FLP10_10450</name>
</gene>
<dbReference type="PANTHER" id="PTHR34696:SF1">
    <property type="entry name" value="PHOSPHORIBOSYLFORMYLGLYCINAMIDINE SYNTHASE SUBUNIT PURS"/>
    <property type="match status" value="1"/>
</dbReference>
<dbReference type="InterPro" id="IPR003850">
    <property type="entry name" value="PurS"/>
</dbReference>
<dbReference type="Pfam" id="PF02700">
    <property type="entry name" value="PurS"/>
    <property type="match status" value="1"/>
</dbReference>
<dbReference type="UniPathway" id="UPA00074">
    <property type="reaction ID" value="UER00128"/>
</dbReference>
<name>A0A5C1YJ27_9MICO</name>
<comment type="pathway">
    <text evidence="6">Purine metabolism; IMP biosynthesis via de novo pathway; 5-amino-1-(5-phospho-D-ribosyl)imidazole from N(2)-formyl-N(1)-(5-phospho-D-ribosyl)glycinamide: step 1/2.</text>
</comment>
<feature type="region of interest" description="Disordered" evidence="7">
    <location>
        <begin position="381"/>
        <end position="402"/>
    </location>
</feature>
<keyword evidence="5 6" id="KW-0067">ATP-binding</keyword>
<evidence type="ECO:0000256" key="3">
    <source>
        <dbReference type="ARBA" id="ARBA00022741"/>
    </source>
</evidence>
<keyword evidence="4 6" id="KW-0658">Purine biosynthesis</keyword>
<evidence type="ECO:0000256" key="2">
    <source>
        <dbReference type="ARBA" id="ARBA00022598"/>
    </source>
</evidence>
<dbReference type="GO" id="GO:0005737">
    <property type="term" value="C:cytoplasm"/>
    <property type="evidence" value="ECO:0007669"/>
    <property type="project" value="UniProtKB-SubCell"/>
</dbReference>
<dbReference type="EMBL" id="CP043505">
    <property type="protein sequence ID" value="QEO14782.1"/>
    <property type="molecule type" value="Genomic_DNA"/>
</dbReference>
<dbReference type="InterPro" id="IPR002575">
    <property type="entry name" value="Aminoglycoside_PTrfase"/>
</dbReference>
<feature type="region of interest" description="Disordered" evidence="7">
    <location>
        <begin position="247"/>
        <end position="287"/>
    </location>
</feature>
<keyword evidence="2 6" id="KW-0436">Ligase</keyword>
<evidence type="ECO:0000313" key="9">
    <source>
        <dbReference type="EMBL" id="QEO14782.1"/>
    </source>
</evidence>
<comment type="catalytic activity">
    <reaction evidence="6">
        <text>N(2)-formyl-N(1)-(5-phospho-beta-D-ribosyl)glycinamide + L-glutamine + ATP + H2O = 2-formamido-N(1)-(5-O-phospho-beta-D-ribosyl)acetamidine + L-glutamate + ADP + phosphate + H(+)</text>
        <dbReference type="Rhea" id="RHEA:17129"/>
        <dbReference type="ChEBI" id="CHEBI:15377"/>
        <dbReference type="ChEBI" id="CHEBI:15378"/>
        <dbReference type="ChEBI" id="CHEBI:29985"/>
        <dbReference type="ChEBI" id="CHEBI:30616"/>
        <dbReference type="ChEBI" id="CHEBI:43474"/>
        <dbReference type="ChEBI" id="CHEBI:58359"/>
        <dbReference type="ChEBI" id="CHEBI:147286"/>
        <dbReference type="ChEBI" id="CHEBI:147287"/>
        <dbReference type="ChEBI" id="CHEBI:456216"/>
        <dbReference type="EC" id="6.3.5.3"/>
    </reaction>
</comment>
<evidence type="ECO:0000256" key="1">
    <source>
        <dbReference type="ARBA" id="ARBA00022490"/>
    </source>
</evidence>
<reference evidence="9 10" key="1">
    <citation type="submission" date="2019-09" db="EMBL/GenBank/DDBJ databases">
        <title>Genome sequencing of strain KACC 19306.</title>
        <authorList>
            <person name="Heo J."/>
            <person name="Kim S.-J."/>
            <person name="Kim J.-S."/>
            <person name="Hong S.-B."/>
            <person name="Kwon S.-W."/>
        </authorList>
    </citation>
    <scope>NUCLEOTIDE SEQUENCE [LARGE SCALE GENOMIC DNA]</scope>
    <source>
        <strain evidence="9 10">KACC 19306</strain>
    </source>
</reference>
<dbReference type="Gene3D" id="3.90.1200.10">
    <property type="match status" value="1"/>
</dbReference>
<dbReference type="Proteomes" id="UP000324678">
    <property type="component" value="Chromosome"/>
</dbReference>
<dbReference type="Pfam" id="PF01636">
    <property type="entry name" value="APH"/>
    <property type="match status" value="1"/>
</dbReference>
<keyword evidence="10" id="KW-1185">Reference proteome</keyword>
<evidence type="ECO:0000256" key="5">
    <source>
        <dbReference type="ARBA" id="ARBA00022840"/>
    </source>
</evidence>
<evidence type="ECO:0000259" key="8">
    <source>
        <dbReference type="Pfam" id="PF01636"/>
    </source>
</evidence>
<sequence>MDEMPLIGGNMNAVVRVGDTVRRETGPWTPAVHAFLDAARAAGIDEVPATHGIDDRRREVLDFLPGDLLEHAAADVKWSNGILREAAILLRRLHDASVALAHESLTWRTAAHKPVEVICHNDVAPYNLLVVGSSLSGLIDYDMASPGPRIWDLAYLAYRLVPFAEDARDVPSDLDRRARVRALIDAYGPGDGDSGIQPDAIIDVAAQRLDELADFTDRRAAATGRSDLAGHAAMYRRDAHRLRARDPMRTPMRTPTSTPAPAPEPPRRARYNRGIPTLPTPDGEPQVPTIVVDVMPKAELLDPQGKAVAGALARTGRTGFTGVRIGKRFELTVDGPVDDALKAEVQQIAEHILSNSVIEDVVAIHYEQSNAELAEQAVETSSGDHDGAVLAEGYGAPAGETH</sequence>
<organism evidence="9 10">
    <name type="scientific">Agromyces intestinalis</name>
    <dbReference type="NCBI Taxonomy" id="2592652"/>
    <lineage>
        <taxon>Bacteria</taxon>
        <taxon>Bacillati</taxon>
        <taxon>Actinomycetota</taxon>
        <taxon>Actinomycetes</taxon>
        <taxon>Micrococcales</taxon>
        <taxon>Microbacteriaceae</taxon>
        <taxon>Agromyces</taxon>
    </lineage>
</organism>
<protein>
    <recommendedName>
        <fullName evidence="6">Phosphoribosylformylglycinamidine synthase subunit PurS</fullName>
        <shortName evidence="6">FGAM synthase</shortName>
        <ecNumber evidence="6">6.3.5.3</ecNumber>
    </recommendedName>
    <alternativeName>
        <fullName evidence="6">Formylglycinamide ribonucleotide amidotransferase subunit III</fullName>
        <shortName evidence="6">FGAR amidotransferase III</shortName>
        <shortName evidence="6">FGAR-AT III</shortName>
    </alternativeName>
    <alternativeName>
        <fullName evidence="6">Phosphoribosylformylglycinamidine synthase subunit III</fullName>
    </alternativeName>
</protein>
<evidence type="ECO:0000256" key="7">
    <source>
        <dbReference type="SAM" id="MobiDB-lite"/>
    </source>
</evidence>
<dbReference type="HAMAP" id="MF_01926">
    <property type="entry name" value="PurS"/>
    <property type="match status" value="1"/>
</dbReference>
<comment type="function">
    <text evidence="6">Part of the phosphoribosylformylglycinamidine synthase complex involved in the purines biosynthetic pathway. Catalyzes the ATP-dependent conversion of formylglycinamide ribonucleotide (FGAR) and glutamine to yield formylglycinamidine ribonucleotide (FGAM) and glutamate. The FGAM synthase complex is composed of three subunits. PurQ produces an ammonia molecule by converting glutamine to glutamate. PurL transfers the ammonia molecule to FGAR to form FGAM in an ATP-dependent manner. PurS interacts with PurQ and PurL and is thought to assist in the transfer of the ammonia molecule from PurQ to PurL.</text>
</comment>
<dbReference type="GO" id="GO:0006189">
    <property type="term" value="P:'de novo' IMP biosynthetic process"/>
    <property type="evidence" value="ECO:0007669"/>
    <property type="project" value="UniProtKB-UniRule"/>
</dbReference>
<accession>A0A5C1YJ27</accession>
<dbReference type="KEGG" id="ail:FLP10_10450"/>